<protein>
    <recommendedName>
        <fullName evidence="6">33 kDa chaperonin</fullName>
    </recommendedName>
    <alternativeName>
        <fullName evidence="6">Heat shock protein 33 homolog</fullName>
        <shortName evidence="6">HSP33</shortName>
    </alternativeName>
</protein>
<keyword evidence="2 6" id="KW-0862">Zinc</keyword>
<keyword evidence="5 6" id="KW-0676">Redox-active center</keyword>
<evidence type="ECO:0000256" key="4">
    <source>
        <dbReference type="ARBA" id="ARBA00023186"/>
    </source>
</evidence>
<dbReference type="PIRSF" id="PIRSF005261">
    <property type="entry name" value="Heat_shock_Hsp33"/>
    <property type="match status" value="1"/>
</dbReference>
<dbReference type="HOGENOM" id="CLU_054493_1_0_0"/>
<dbReference type="PANTHER" id="PTHR30111">
    <property type="entry name" value="33 KDA CHAPERONIN"/>
    <property type="match status" value="1"/>
</dbReference>
<dbReference type="AlphaFoldDB" id="U7V4T7"/>
<dbReference type="Pfam" id="PF01430">
    <property type="entry name" value="HSP33"/>
    <property type="match status" value="1"/>
</dbReference>
<organism evidence="7 8">
    <name type="scientific">Cetobacterium somerae ATCC BAA-474</name>
    <dbReference type="NCBI Taxonomy" id="1319815"/>
    <lineage>
        <taxon>Bacteria</taxon>
        <taxon>Fusobacteriati</taxon>
        <taxon>Fusobacteriota</taxon>
        <taxon>Fusobacteriia</taxon>
        <taxon>Fusobacteriales</taxon>
        <taxon>Fusobacteriaceae</taxon>
        <taxon>Cetobacterium</taxon>
    </lineage>
</organism>
<dbReference type="HAMAP" id="MF_00117">
    <property type="entry name" value="HslO"/>
    <property type="match status" value="1"/>
</dbReference>
<accession>U7V4T7</accession>
<dbReference type="CDD" id="cd00498">
    <property type="entry name" value="Hsp33"/>
    <property type="match status" value="1"/>
</dbReference>
<dbReference type="STRING" id="1319815.HMPREF0202_02597"/>
<gene>
    <name evidence="6" type="primary">hslO</name>
    <name evidence="7" type="ORF">HMPREF0202_02597</name>
</gene>
<dbReference type="NCBIfam" id="NF001033">
    <property type="entry name" value="PRK00114.1"/>
    <property type="match status" value="1"/>
</dbReference>
<dbReference type="InterPro" id="IPR016154">
    <property type="entry name" value="Heat_shock_Hsp33_C"/>
</dbReference>
<evidence type="ECO:0000256" key="2">
    <source>
        <dbReference type="ARBA" id="ARBA00022833"/>
    </source>
</evidence>
<comment type="similarity">
    <text evidence="6">Belongs to the HSP33 family.</text>
</comment>
<keyword evidence="1 6" id="KW-0963">Cytoplasm</keyword>
<evidence type="ECO:0000256" key="1">
    <source>
        <dbReference type="ARBA" id="ARBA00022490"/>
    </source>
</evidence>
<dbReference type="SUPFAM" id="SSF64397">
    <property type="entry name" value="Hsp33 domain"/>
    <property type="match status" value="1"/>
</dbReference>
<keyword evidence="8" id="KW-1185">Reference proteome</keyword>
<dbReference type="Gene3D" id="3.90.1280.10">
    <property type="entry name" value="HSP33 redox switch-like"/>
    <property type="match status" value="1"/>
</dbReference>
<dbReference type="GO" id="GO:0044183">
    <property type="term" value="F:protein folding chaperone"/>
    <property type="evidence" value="ECO:0007669"/>
    <property type="project" value="TreeGrafter"/>
</dbReference>
<reference evidence="7 8" key="1">
    <citation type="submission" date="2013-08" db="EMBL/GenBank/DDBJ databases">
        <authorList>
            <person name="Weinstock G."/>
            <person name="Sodergren E."/>
            <person name="Wylie T."/>
            <person name="Fulton L."/>
            <person name="Fulton R."/>
            <person name="Fronick C."/>
            <person name="O'Laughlin M."/>
            <person name="Godfrey J."/>
            <person name="Miner T."/>
            <person name="Herter B."/>
            <person name="Appelbaum E."/>
            <person name="Cordes M."/>
            <person name="Lek S."/>
            <person name="Wollam A."/>
            <person name="Pepin K.H."/>
            <person name="Palsikar V.B."/>
            <person name="Mitreva M."/>
            <person name="Wilson R.K."/>
        </authorList>
    </citation>
    <scope>NUCLEOTIDE SEQUENCE [LARGE SCALE GENOMIC DNA]</scope>
    <source>
        <strain evidence="7 8">ATCC BAA-474</strain>
    </source>
</reference>
<evidence type="ECO:0000256" key="5">
    <source>
        <dbReference type="ARBA" id="ARBA00023284"/>
    </source>
</evidence>
<dbReference type="InterPro" id="IPR016153">
    <property type="entry name" value="Heat_shock_Hsp33_N"/>
</dbReference>
<comment type="caution">
    <text evidence="7">The sequence shown here is derived from an EMBL/GenBank/DDBJ whole genome shotgun (WGS) entry which is preliminary data.</text>
</comment>
<evidence type="ECO:0000313" key="8">
    <source>
        <dbReference type="Proteomes" id="UP000017081"/>
    </source>
</evidence>
<dbReference type="SUPFAM" id="SSF118352">
    <property type="entry name" value="HSP33 redox switch-like"/>
    <property type="match status" value="1"/>
</dbReference>
<keyword evidence="4 6" id="KW-0143">Chaperone</keyword>
<dbReference type="PANTHER" id="PTHR30111:SF1">
    <property type="entry name" value="33 KDA CHAPERONIN"/>
    <property type="match status" value="1"/>
</dbReference>
<evidence type="ECO:0000256" key="3">
    <source>
        <dbReference type="ARBA" id="ARBA00023157"/>
    </source>
</evidence>
<dbReference type="InterPro" id="IPR000397">
    <property type="entry name" value="Heat_shock_Hsp33"/>
</dbReference>
<dbReference type="PATRIC" id="fig|1319815.3.peg.2489"/>
<sequence>MKKMSRLIRGVSKNARFVLVDTKDIVQEALDIHKCSPTAISAFGRLLSAGVMMGATLKGNDILTLRTMTDGPLSSMVVTVDKDGVKGYVSNPEADLPAKENGQPDVQALVGRGTLNVIKDLGLKDPYVGVSTIESGEIAYDIAYYYVTSEQTPTVIALGVDLENETTVRSAGGYMIQLLPDAEEGFIVELEKKIGAIRSVTELFKGGMDIERILHLLYEDMNDETHEKLVEPYEILDSKEIKYNCNCDKEKFYKGIITLGKEQLEEILAERGEVEAECHFCGKRYSFKREDLGEIL</sequence>
<evidence type="ECO:0000256" key="6">
    <source>
        <dbReference type="HAMAP-Rule" id="MF_00117"/>
    </source>
</evidence>
<dbReference type="Proteomes" id="UP000017081">
    <property type="component" value="Unassembled WGS sequence"/>
</dbReference>
<feature type="disulfide bond" description="Redox-active" evidence="6">
    <location>
        <begin position="245"/>
        <end position="247"/>
    </location>
</feature>
<dbReference type="GO" id="GO:0005737">
    <property type="term" value="C:cytoplasm"/>
    <property type="evidence" value="ECO:0007669"/>
    <property type="project" value="UniProtKB-SubCell"/>
</dbReference>
<dbReference type="GO" id="GO:0042026">
    <property type="term" value="P:protein refolding"/>
    <property type="evidence" value="ECO:0007669"/>
    <property type="project" value="TreeGrafter"/>
</dbReference>
<keyword evidence="3 6" id="KW-1015">Disulfide bond</keyword>
<evidence type="ECO:0000313" key="7">
    <source>
        <dbReference type="EMBL" id="ERT66697.1"/>
    </source>
</evidence>
<comment type="PTM">
    <text evidence="6">Under oxidizing conditions two disulfide bonds are formed involving the reactive cysteines. Under reducing conditions zinc is bound to the reactive cysteines and the protein is inactive.</text>
</comment>
<feature type="disulfide bond" description="Redox-active" evidence="6">
    <location>
        <begin position="278"/>
        <end position="281"/>
    </location>
</feature>
<comment type="function">
    <text evidence="6">Redox regulated molecular chaperone. Protects both thermally unfolding and oxidatively damaged proteins from irreversible aggregation. Plays an important role in the bacterial defense system toward oxidative stress.</text>
</comment>
<dbReference type="Gene3D" id="3.55.30.10">
    <property type="entry name" value="Hsp33 domain"/>
    <property type="match status" value="1"/>
</dbReference>
<dbReference type="GO" id="GO:0051082">
    <property type="term" value="F:unfolded protein binding"/>
    <property type="evidence" value="ECO:0007669"/>
    <property type="project" value="UniProtKB-UniRule"/>
</dbReference>
<name>U7V4T7_9FUSO</name>
<proteinExistence type="inferred from homology"/>
<dbReference type="EMBL" id="AXZF01000140">
    <property type="protein sequence ID" value="ERT66697.1"/>
    <property type="molecule type" value="Genomic_DNA"/>
</dbReference>
<dbReference type="eggNOG" id="COG1281">
    <property type="taxonomic scope" value="Bacteria"/>
</dbReference>
<comment type="subcellular location">
    <subcellularLocation>
        <location evidence="6">Cytoplasm</location>
    </subcellularLocation>
</comment>